<proteinExistence type="predicted"/>
<comment type="subcellular location">
    <subcellularLocation>
        <location evidence="1">Nucleus</location>
    </subcellularLocation>
</comment>
<feature type="region of interest" description="Disordered" evidence="7">
    <location>
        <begin position="63"/>
        <end position="100"/>
    </location>
</feature>
<dbReference type="GO" id="GO:0005634">
    <property type="term" value="C:nucleus"/>
    <property type="evidence" value="ECO:0007669"/>
    <property type="project" value="UniProtKB-SubCell"/>
</dbReference>
<dbReference type="PANTHER" id="PTHR31194:SF166">
    <property type="entry name" value="PATHOGENESIS-RELATED GENES TRANSCRIPTIONAL ACTIVATOR PTI6"/>
    <property type="match status" value="1"/>
</dbReference>
<gene>
    <name evidence="9" type="ORF">RJ639_020238</name>
</gene>
<dbReference type="InterPro" id="IPR036955">
    <property type="entry name" value="AP2/ERF_dom_sf"/>
</dbReference>
<accession>A0AA88V5D7</accession>
<evidence type="ECO:0000256" key="1">
    <source>
        <dbReference type="ARBA" id="ARBA00004123"/>
    </source>
</evidence>
<dbReference type="FunFam" id="3.30.730.10:FF:000001">
    <property type="entry name" value="Ethylene-responsive transcription factor 2"/>
    <property type="match status" value="1"/>
</dbReference>
<protein>
    <recommendedName>
        <fullName evidence="8">AP2/ERF domain-containing protein</fullName>
    </recommendedName>
</protein>
<dbReference type="InterPro" id="IPR016177">
    <property type="entry name" value="DNA-bd_dom_sf"/>
</dbReference>
<dbReference type="EMBL" id="JAVXUP010002654">
    <property type="protein sequence ID" value="KAK3002076.1"/>
    <property type="molecule type" value="Genomic_DNA"/>
</dbReference>
<comment type="caution">
    <text evidence="9">The sequence shown here is derived from an EMBL/GenBank/DDBJ whole genome shotgun (WGS) entry which is preliminary data.</text>
</comment>
<dbReference type="SUPFAM" id="SSF54171">
    <property type="entry name" value="DNA-binding domain"/>
    <property type="match status" value="1"/>
</dbReference>
<keyword evidence="6" id="KW-0539">Nucleus</keyword>
<reference evidence="9" key="1">
    <citation type="submission" date="2022-12" db="EMBL/GenBank/DDBJ databases">
        <title>Draft genome assemblies for two species of Escallonia (Escalloniales).</title>
        <authorList>
            <person name="Chanderbali A."/>
            <person name="Dervinis C."/>
            <person name="Anghel I."/>
            <person name="Soltis D."/>
            <person name="Soltis P."/>
            <person name="Zapata F."/>
        </authorList>
    </citation>
    <scope>NUCLEOTIDE SEQUENCE</scope>
    <source>
        <strain evidence="9">UCBG64.0493</strain>
        <tissue evidence="9">Leaf</tissue>
    </source>
</reference>
<keyword evidence="10" id="KW-1185">Reference proteome</keyword>
<dbReference type="GO" id="GO:0003700">
    <property type="term" value="F:DNA-binding transcription factor activity"/>
    <property type="evidence" value="ECO:0007669"/>
    <property type="project" value="InterPro"/>
</dbReference>
<keyword evidence="5" id="KW-0804">Transcription</keyword>
<evidence type="ECO:0000256" key="6">
    <source>
        <dbReference type="ARBA" id="ARBA00023242"/>
    </source>
</evidence>
<feature type="compositionally biased region" description="Basic residues" evidence="7">
    <location>
        <begin position="78"/>
        <end position="88"/>
    </location>
</feature>
<evidence type="ECO:0000256" key="2">
    <source>
        <dbReference type="ARBA" id="ARBA00022821"/>
    </source>
</evidence>
<evidence type="ECO:0000256" key="3">
    <source>
        <dbReference type="ARBA" id="ARBA00023015"/>
    </source>
</evidence>
<evidence type="ECO:0000313" key="9">
    <source>
        <dbReference type="EMBL" id="KAK3002076.1"/>
    </source>
</evidence>
<dbReference type="PRINTS" id="PR00367">
    <property type="entry name" value="ETHRSPELEMNT"/>
</dbReference>
<evidence type="ECO:0000313" key="10">
    <source>
        <dbReference type="Proteomes" id="UP001188597"/>
    </source>
</evidence>
<dbReference type="InterPro" id="IPR001471">
    <property type="entry name" value="AP2/ERF_dom"/>
</dbReference>
<dbReference type="GO" id="GO:0006952">
    <property type="term" value="P:defense response"/>
    <property type="evidence" value="ECO:0007669"/>
    <property type="project" value="UniProtKB-KW"/>
</dbReference>
<keyword evidence="4" id="KW-0238">DNA-binding</keyword>
<dbReference type="Proteomes" id="UP001188597">
    <property type="component" value="Unassembled WGS sequence"/>
</dbReference>
<organism evidence="9 10">
    <name type="scientific">Escallonia herrerae</name>
    <dbReference type="NCBI Taxonomy" id="1293975"/>
    <lineage>
        <taxon>Eukaryota</taxon>
        <taxon>Viridiplantae</taxon>
        <taxon>Streptophyta</taxon>
        <taxon>Embryophyta</taxon>
        <taxon>Tracheophyta</taxon>
        <taxon>Spermatophyta</taxon>
        <taxon>Magnoliopsida</taxon>
        <taxon>eudicotyledons</taxon>
        <taxon>Gunneridae</taxon>
        <taxon>Pentapetalae</taxon>
        <taxon>asterids</taxon>
        <taxon>campanulids</taxon>
        <taxon>Escalloniales</taxon>
        <taxon>Escalloniaceae</taxon>
        <taxon>Escallonia</taxon>
    </lineage>
</organism>
<evidence type="ECO:0000256" key="4">
    <source>
        <dbReference type="ARBA" id="ARBA00023125"/>
    </source>
</evidence>
<dbReference type="PROSITE" id="PS51032">
    <property type="entry name" value="AP2_ERF"/>
    <property type="match status" value="1"/>
</dbReference>
<dbReference type="PANTHER" id="PTHR31194">
    <property type="entry name" value="SHN SHINE , DNA BINDING / TRANSCRIPTION FACTOR"/>
    <property type="match status" value="1"/>
</dbReference>
<dbReference type="SMART" id="SM00380">
    <property type="entry name" value="AP2"/>
    <property type="match status" value="1"/>
</dbReference>
<feature type="domain" description="AP2/ERF" evidence="8">
    <location>
        <begin position="99"/>
        <end position="156"/>
    </location>
</feature>
<dbReference type="Pfam" id="PF00847">
    <property type="entry name" value="AP2"/>
    <property type="match status" value="1"/>
</dbReference>
<dbReference type="PIRSF" id="PIRSF038123">
    <property type="entry name" value="PTI6"/>
    <property type="match status" value="1"/>
</dbReference>
<dbReference type="CDD" id="cd00018">
    <property type="entry name" value="AP2"/>
    <property type="match status" value="1"/>
</dbReference>
<dbReference type="Gene3D" id="3.30.730.10">
    <property type="entry name" value="AP2/ERF domain"/>
    <property type="match status" value="1"/>
</dbReference>
<keyword evidence="2" id="KW-0611">Plant defense</keyword>
<dbReference type="InterPro" id="IPR050913">
    <property type="entry name" value="AP2/ERF_ERF"/>
</dbReference>
<feature type="region of interest" description="Disordered" evidence="7">
    <location>
        <begin position="166"/>
        <end position="186"/>
    </location>
</feature>
<evidence type="ECO:0000256" key="7">
    <source>
        <dbReference type="SAM" id="MobiDB-lite"/>
    </source>
</evidence>
<name>A0AA88V5D7_9ASTE</name>
<keyword evidence="3" id="KW-0805">Transcription regulation</keyword>
<dbReference type="GO" id="GO:0003677">
    <property type="term" value="F:DNA binding"/>
    <property type="evidence" value="ECO:0007669"/>
    <property type="project" value="UniProtKB-KW"/>
</dbReference>
<evidence type="ECO:0000259" key="8">
    <source>
        <dbReference type="PROSITE" id="PS51032"/>
    </source>
</evidence>
<dbReference type="AlphaFoldDB" id="A0AA88V5D7"/>
<evidence type="ECO:0000256" key="5">
    <source>
        <dbReference type="ARBA" id="ARBA00023163"/>
    </source>
</evidence>
<sequence>MESRASVQTGVKFSEHVVTTHKPDASFRQKVVRIILTDADATDSSGDESIDVLRRVKRHIKEINFSPPPNTRKPEVRRPRKQSLKRFRSPAADKASREKFRGVRRRPWGRWAAEIRDPTQRKRLWLGTYDTPEEAATVYDRAAVMLKGVDAITNFPKVEVPETASDGITVTESSDGKSNDAASSPTSVLRFDGMTPFDGLSYCEVDAFGFDIDVPFNLPDMIGSGKYYTEDLDEFDLNNFLVEVR</sequence>